<evidence type="ECO:0000313" key="2">
    <source>
        <dbReference type="EMBL" id="CUP37086.1"/>
    </source>
</evidence>
<reference evidence="3 4" key="1">
    <citation type="submission" date="2015-09" db="EMBL/GenBank/DDBJ databases">
        <authorList>
            <consortium name="Pathogen Informatics"/>
        </authorList>
    </citation>
    <scope>NUCLEOTIDE SEQUENCE [LARGE SCALE GENOMIC DNA]</scope>
    <source>
        <strain evidence="1 3">2789STDY5834880</strain>
        <strain evidence="2 4">2789STDY5834946</strain>
    </source>
</reference>
<dbReference type="Proteomes" id="UP000095725">
    <property type="component" value="Unassembled WGS sequence"/>
</dbReference>
<name>A0A174FJ81_9BACE</name>
<accession>A0A174FJ81</accession>
<dbReference type="Proteomes" id="UP000095657">
    <property type="component" value="Unassembled WGS sequence"/>
</dbReference>
<organism evidence="1 3">
    <name type="scientific">Bacteroides caccae</name>
    <dbReference type="NCBI Taxonomy" id="47678"/>
    <lineage>
        <taxon>Bacteria</taxon>
        <taxon>Pseudomonadati</taxon>
        <taxon>Bacteroidota</taxon>
        <taxon>Bacteroidia</taxon>
        <taxon>Bacteroidales</taxon>
        <taxon>Bacteroidaceae</taxon>
        <taxon>Bacteroides</taxon>
    </lineage>
</organism>
<sequence length="52" mass="6135">MNKNYQFIDEIYQQTNNMLENILISIILYNFATSTLQKGQITRITTHKNEAI</sequence>
<evidence type="ECO:0000313" key="3">
    <source>
        <dbReference type="Proteomes" id="UP000095657"/>
    </source>
</evidence>
<proteinExistence type="predicted"/>
<dbReference type="EMBL" id="CZBL01000001">
    <property type="protein sequence ID" value="CUP37086.1"/>
    <property type="molecule type" value="Genomic_DNA"/>
</dbReference>
<evidence type="ECO:0000313" key="4">
    <source>
        <dbReference type="Proteomes" id="UP000095725"/>
    </source>
</evidence>
<evidence type="ECO:0000313" key="1">
    <source>
        <dbReference type="EMBL" id="CUO48998.1"/>
    </source>
</evidence>
<dbReference type="STRING" id="47678.ERS852494_00012"/>
<gene>
    <name evidence="1" type="ORF">ERS852494_00012</name>
    <name evidence="2" type="ORF">ERS852558_00048</name>
</gene>
<dbReference type="AlphaFoldDB" id="A0A174FJ81"/>
<dbReference type="EMBL" id="CZAI01000001">
    <property type="protein sequence ID" value="CUO48998.1"/>
    <property type="molecule type" value="Genomic_DNA"/>
</dbReference>
<protein>
    <submittedName>
        <fullName evidence="1">Uncharacterized protein</fullName>
    </submittedName>
</protein>